<dbReference type="KEGG" id="dti:Desti_0389"/>
<evidence type="ECO:0000313" key="2">
    <source>
        <dbReference type="EMBL" id="AFM23126.1"/>
    </source>
</evidence>
<gene>
    <name evidence="2" type="ordered locus">Desti_0389</name>
</gene>
<keyword evidence="3" id="KW-1185">Reference proteome</keyword>
<feature type="signal peptide" evidence="1">
    <location>
        <begin position="1"/>
        <end position="22"/>
    </location>
</feature>
<dbReference type="RefSeq" id="WP_014808285.1">
    <property type="nucleotide sequence ID" value="NC_018025.1"/>
</dbReference>
<dbReference type="STRING" id="706587.Desti_0389"/>
<organism evidence="2 3">
    <name type="scientific">Desulfomonile tiedjei (strain ATCC 49306 / DSM 6799 / DCB-1)</name>
    <dbReference type="NCBI Taxonomy" id="706587"/>
    <lineage>
        <taxon>Bacteria</taxon>
        <taxon>Pseudomonadati</taxon>
        <taxon>Thermodesulfobacteriota</taxon>
        <taxon>Desulfomonilia</taxon>
        <taxon>Desulfomonilales</taxon>
        <taxon>Desulfomonilaceae</taxon>
        <taxon>Desulfomonile</taxon>
    </lineage>
</organism>
<proteinExistence type="predicted"/>
<sequence>MKKILLLAVILVGVAVSGLAYAGPLAVASHLDTVVSIDGPTALELPAQLAQYHRHRCYCCWQSYRHGWRCKWMSHWKCRDRGGWCRR</sequence>
<reference evidence="3" key="1">
    <citation type="submission" date="2012-06" db="EMBL/GenBank/DDBJ databases">
        <title>Complete sequence of chromosome of Desulfomonile tiedjei DSM 6799.</title>
        <authorList>
            <person name="Lucas S."/>
            <person name="Copeland A."/>
            <person name="Lapidus A."/>
            <person name="Glavina del Rio T."/>
            <person name="Dalin E."/>
            <person name="Tice H."/>
            <person name="Bruce D."/>
            <person name="Goodwin L."/>
            <person name="Pitluck S."/>
            <person name="Peters L."/>
            <person name="Ovchinnikova G."/>
            <person name="Zeytun A."/>
            <person name="Lu M."/>
            <person name="Kyrpides N."/>
            <person name="Mavromatis K."/>
            <person name="Ivanova N."/>
            <person name="Brettin T."/>
            <person name="Detter J.C."/>
            <person name="Han C."/>
            <person name="Larimer F."/>
            <person name="Land M."/>
            <person name="Hauser L."/>
            <person name="Markowitz V."/>
            <person name="Cheng J.-F."/>
            <person name="Hugenholtz P."/>
            <person name="Woyke T."/>
            <person name="Wu D."/>
            <person name="Spring S."/>
            <person name="Schroeder M."/>
            <person name="Brambilla E."/>
            <person name="Klenk H.-P."/>
            <person name="Eisen J.A."/>
        </authorList>
    </citation>
    <scope>NUCLEOTIDE SEQUENCE [LARGE SCALE GENOMIC DNA]</scope>
    <source>
        <strain evidence="3">ATCC 49306 / DSM 6799 / DCB-1</strain>
    </source>
</reference>
<keyword evidence="1" id="KW-0732">Signal</keyword>
<dbReference type="EMBL" id="CP003360">
    <property type="protein sequence ID" value="AFM23126.1"/>
    <property type="molecule type" value="Genomic_DNA"/>
</dbReference>
<dbReference type="AlphaFoldDB" id="I4C0N5"/>
<dbReference type="HOGENOM" id="CLU_2478330_0_0_7"/>
<evidence type="ECO:0000313" key="3">
    <source>
        <dbReference type="Proteomes" id="UP000006055"/>
    </source>
</evidence>
<evidence type="ECO:0000256" key="1">
    <source>
        <dbReference type="SAM" id="SignalP"/>
    </source>
</evidence>
<name>I4C0N5_DESTA</name>
<accession>I4C0N5</accession>
<dbReference type="Proteomes" id="UP000006055">
    <property type="component" value="Chromosome"/>
</dbReference>
<feature type="chain" id="PRO_5003686858" evidence="1">
    <location>
        <begin position="23"/>
        <end position="87"/>
    </location>
</feature>
<protein>
    <submittedName>
        <fullName evidence="2">Uncharacterized protein</fullName>
    </submittedName>
</protein>